<keyword evidence="2" id="KW-1185">Reference proteome</keyword>
<evidence type="ECO:0000313" key="2">
    <source>
        <dbReference type="Proteomes" id="UP001140234"/>
    </source>
</evidence>
<organism evidence="1 2">
    <name type="scientific">Coemansia nantahalensis</name>
    <dbReference type="NCBI Taxonomy" id="2789366"/>
    <lineage>
        <taxon>Eukaryota</taxon>
        <taxon>Fungi</taxon>
        <taxon>Fungi incertae sedis</taxon>
        <taxon>Zoopagomycota</taxon>
        <taxon>Kickxellomycotina</taxon>
        <taxon>Kickxellomycetes</taxon>
        <taxon>Kickxellales</taxon>
        <taxon>Kickxellaceae</taxon>
        <taxon>Coemansia</taxon>
    </lineage>
</organism>
<gene>
    <name evidence="1" type="ORF">IWQ57_002875</name>
</gene>
<dbReference type="EMBL" id="JANBUJ010000825">
    <property type="protein sequence ID" value="KAJ2769969.1"/>
    <property type="molecule type" value="Genomic_DNA"/>
</dbReference>
<comment type="caution">
    <text evidence="1">The sequence shown here is derived from an EMBL/GenBank/DDBJ whole genome shotgun (WGS) entry which is preliminary data.</text>
</comment>
<accession>A0ACC1JZ17</accession>
<proteinExistence type="predicted"/>
<evidence type="ECO:0000313" key="1">
    <source>
        <dbReference type="EMBL" id="KAJ2769969.1"/>
    </source>
</evidence>
<protein>
    <submittedName>
        <fullName evidence="1">Uncharacterized protein</fullName>
    </submittedName>
</protein>
<sequence length="303" mass="33349">MCGCAKDIAMRITNIYENGDTAFHYDYCEDLKDGRGYTAGIAGFCTGTADAWEVIQEYHKMTGGKDDFSPMDGTLSKLAKSGGASVAGLSDYCEVWEKLGKSDTKFQKAQDAIRDQMYLYPSQKAADKLGLKLDISRAQMYDTGIQHGTGDDRDGLLALIAQTSKSFTADAPGKSPSTLNINGKKVDEIVWLKKFIQVREADLKNPKEKDNQGGNYWAQTTYRTKSFSYMIDQGEFKWSKTVKLLDNDGNPTTVTCGVGVRAKNRRGLDGRPIRRARRLVLAPGPPVSRRMRPPLGGVSSGEL</sequence>
<reference evidence="1" key="1">
    <citation type="submission" date="2022-07" db="EMBL/GenBank/DDBJ databases">
        <title>Phylogenomic reconstructions and comparative analyses of Kickxellomycotina fungi.</title>
        <authorList>
            <person name="Reynolds N.K."/>
            <person name="Stajich J.E."/>
            <person name="Barry K."/>
            <person name="Grigoriev I.V."/>
            <person name="Crous P."/>
            <person name="Smith M.E."/>
        </authorList>
    </citation>
    <scope>NUCLEOTIDE SEQUENCE</scope>
    <source>
        <strain evidence="1">CBS 109366</strain>
    </source>
</reference>
<name>A0ACC1JZ17_9FUNG</name>
<dbReference type="Proteomes" id="UP001140234">
    <property type="component" value="Unassembled WGS sequence"/>
</dbReference>